<keyword evidence="3" id="KW-1185">Reference proteome</keyword>
<keyword evidence="1" id="KW-0238">DNA-binding</keyword>
<evidence type="ECO:0000313" key="3">
    <source>
        <dbReference type="Proteomes" id="UP000182569"/>
    </source>
</evidence>
<gene>
    <name evidence="2" type="ORF">A7L45_13425</name>
</gene>
<accession>A0A1J0GI00</accession>
<dbReference type="EMBL" id="CP015756">
    <property type="protein sequence ID" value="APC41002.1"/>
    <property type="molecule type" value="Genomic_DNA"/>
</dbReference>
<dbReference type="Proteomes" id="UP000182569">
    <property type="component" value="Chromosome"/>
</dbReference>
<dbReference type="AlphaFoldDB" id="A0A1J0GI00"/>
<dbReference type="InterPro" id="IPR010998">
    <property type="entry name" value="Integrase_recombinase_N"/>
</dbReference>
<name>A0A1J0GI00_9CLOT</name>
<dbReference type="KEGG" id="ceu:A7L45_13425"/>
<dbReference type="STRING" id="1552.A7L45_13425"/>
<reference evidence="3" key="1">
    <citation type="journal article" date="2016" name="Front. Microbiol.">
        <title>Complete Genome Sequence of Clostridium estertheticum DSM 8809, a Microbe Identified in Spoiled Vacuum Packed Beef.</title>
        <authorList>
            <person name="Yu Z."/>
            <person name="Gunn L."/>
            <person name="Brennan E."/>
            <person name="Reid R."/>
            <person name="Wall P.G."/>
            <person name="Gaora O.P."/>
            <person name="Hurley D."/>
            <person name="Bolton D."/>
            <person name="Fanning S."/>
        </authorList>
    </citation>
    <scope>NUCLEOTIDE SEQUENCE [LARGE SCALE GENOMIC DNA]</scope>
    <source>
        <strain evidence="3">DSM 8809</strain>
    </source>
</reference>
<evidence type="ECO:0000256" key="1">
    <source>
        <dbReference type="ARBA" id="ARBA00023125"/>
    </source>
</evidence>
<evidence type="ECO:0000313" key="2">
    <source>
        <dbReference type="EMBL" id="APC41002.1"/>
    </source>
</evidence>
<dbReference type="Gene3D" id="1.10.150.130">
    <property type="match status" value="1"/>
</dbReference>
<dbReference type="GO" id="GO:0003677">
    <property type="term" value="F:DNA binding"/>
    <property type="evidence" value="ECO:0007669"/>
    <property type="project" value="UniProtKB-KW"/>
</dbReference>
<proteinExistence type="predicted"/>
<sequence>MSYEQTLRLFSKYMQEEKNIEYVIKITEKDIRDYVVYIKNRGKYTVVIDKKILKGNIPEAR</sequence>
<protein>
    <submittedName>
        <fullName evidence="2">Uncharacterized protein</fullName>
    </submittedName>
</protein>
<organism evidence="2 3">
    <name type="scientific">Clostridium estertheticum subsp. estertheticum</name>
    <dbReference type="NCBI Taxonomy" id="1552"/>
    <lineage>
        <taxon>Bacteria</taxon>
        <taxon>Bacillati</taxon>
        <taxon>Bacillota</taxon>
        <taxon>Clostridia</taxon>
        <taxon>Eubacteriales</taxon>
        <taxon>Clostridiaceae</taxon>
        <taxon>Clostridium</taxon>
    </lineage>
</organism>